<sequence length="76" mass="8461">MLLATRLGSLDLSLFIVRGAAIPFFPSAHDTVRTSTFYHGLQQSPTTGASATRNNINDNLNASGRFRFRCYSTWFC</sequence>
<organism evidence="2">
    <name type="scientific">Anopheles braziliensis</name>
    <dbReference type="NCBI Taxonomy" id="58242"/>
    <lineage>
        <taxon>Eukaryota</taxon>
        <taxon>Metazoa</taxon>
        <taxon>Ecdysozoa</taxon>
        <taxon>Arthropoda</taxon>
        <taxon>Hexapoda</taxon>
        <taxon>Insecta</taxon>
        <taxon>Pterygota</taxon>
        <taxon>Neoptera</taxon>
        <taxon>Endopterygota</taxon>
        <taxon>Diptera</taxon>
        <taxon>Nematocera</taxon>
        <taxon>Culicoidea</taxon>
        <taxon>Culicidae</taxon>
        <taxon>Anophelinae</taxon>
        <taxon>Anopheles</taxon>
    </lineage>
</organism>
<evidence type="ECO:0000313" key="2">
    <source>
        <dbReference type="EMBL" id="MBW33043.1"/>
    </source>
</evidence>
<keyword evidence="1" id="KW-0732">Signal</keyword>
<reference evidence="2" key="1">
    <citation type="submission" date="2018-01" db="EMBL/GenBank/DDBJ databases">
        <title>An insight into the sialome of Amazonian anophelines.</title>
        <authorList>
            <person name="Ribeiro J.M."/>
            <person name="Scarpassa V."/>
            <person name="Calvo E."/>
        </authorList>
    </citation>
    <scope>NUCLEOTIDE SEQUENCE</scope>
    <source>
        <tissue evidence="2">Salivary glands</tissue>
    </source>
</reference>
<accession>A0A2M3ZWW6</accession>
<dbReference type="EMBL" id="GGFM01012292">
    <property type="protein sequence ID" value="MBW33043.1"/>
    <property type="molecule type" value="Transcribed_RNA"/>
</dbReference>
<name>A0A2M3ZWW6_9DIPT</name>
<protein>
    <submittedName>
        <fullName evidence="2">Putative secreted peptide</fullName>
    </submittedName>
</protein>
<feature type="chain" id="PRO_5014662982" evidence="1">
    <location>
        <begin position="22"/>
        <end position="76"/>
    </location>
</feature>
<evidence type="ECO:0000256" key="1">
    <source>
        <dbReference type="SAM" id="SignalP"/>
    </source>
</evidence>
<proteinExistence type="predicted"/>
<feature type="signal peptide" evidence="1">
    <location>
        <begin position="1"/>
        <end position="21"/>
    </location>
</feature>
<dbReference type="AlphaFoldDB" id="A0A2M3ZWW6"/>